<feature type="compositionally biased region" description="Basic and acidic residues" evidence="3">
    <location>
        <begin position="435"/>
        <end position="450"/>
    </location>
</feature>
<dbReference type="EMBL" id="JAMKFB020000320">
    <property type="protein sequence ID" value="KAL0149887.1"/>
    <property type="molecule type" value="Genomic_DNA"/>
</dbReference>
<dbReference type="AlphaFoldDB" id="A0ABD0MLE0"/>
<feature type="region of interest" description="Disordered" evidence="3">
    <location>
        <begin position="53"/>
        <end position="111"/>
    </location>
</feature>
<protein>
    <recommendedName>
        <fullName evidence="2">ribonuclease H</fullName>
        <ecNumber evidence="2">3.1.26.4</ecNumber>
    </recommendedName>
</protein>
<feature type="compositionally biased region" description="Polar residues" evidence="3">
    <location>
        <begin position="76"/>
        <end position="90"/>
    </location>
</feature>
<feature type="region of interest" description="Disordered" evidence="3">
    <location>
        <begin position="403"/>
        <end position="489"/>
    </location>
</feature>
<evidence type="ECO:0000256" key="2">
    <source>
        <dbReference type="ARBA" id="ARBA00012180"/>
    </source>
</evidence>
<reference evidence="5 6" key="1">
    <citation type="submission" date="2024-05" db="EMBL/GenBank/DDBJ databases">
        <title>Genome sequencing and assembly of Indian major carp, Cirrhinus mrigala (Hamilton, 1822).</title>
        <authorList>
            <person name="Mohindra V."/>
            <person name="Chowdhury L.M."/>
            <person name="Lal K."/>
            <person name="Jena J.K."/>
        </authorList>
    </citation>
    <scope>NUCLEOTIDE SEQUENCE [LARGE SCALE GENOMIC DNA]</scope>
    <source>
        <strain evidence="5">CM1030</strain>
        <tissue evidence="5">Blood</tissue>
    </source>
</reference>
<gene>
    <name evidence="5" type="ORF">M9458_054818</name>
</gene>
<feature type="domain" description="Reverse transcriptase" evidence="4">
    <location>
        <begin position="657"/>
        <end position="732"/>
    </location>
</feature>
<dbReference type="InterPro" id="IPR052055">
    <property type="entry name" value="Hepadnavirus_pol/RT"/>
</dbReference>
<dbReference type="PROSITE" id="PS50878">
    <property type="entry name" value="RT_POL"/>
    <property type="match status" value="1"/>
</dbReference>
<dbReference type="InterPro" id="IPR000477">
    <property type="entry name" value="RT_dom"/>
</dbReference>
<feature type="non-terminal residue" evidence="5">
    <location>
        <position position="732"/>
    </location>
</feature>
<evidence type="ECO:0000259" key="4">
    <source>
        <dbReference type="PROSITE" id="PS50878"/>
    </source>
</evidence>
<dbReference type="InterPro" id="IPR043128">
    <property type="entry name" value="Rev_trsase/Diguanyl_cyclase"/>
</dbReference>
<dbReference type="SUPFAM" id="SSF56672">
    <property type="entry name" value="DNA/RNA polymerases"/>
    <property type="match status" value="1"/>
</dbReference>
<dbReference type="Gene3D" id="3.30.70.270">
    <property type="match status" value="1"/>
</dbReference>
<feature type="compositionally biased region" description="Low complexity" evidence="3">
    <location>
        <begin position="409"/>
        <end position="433"/>
    </location>
</feature>
<evidence type="ECO:0000256" key="3">
    <source>
        <dbReference type="SAM" id="MobiDB-lite"/>
    </source>
</evidence>
<dbReference type="PANTHER" id="PTHR33050">
    <property type="entry name" value="REVERSE TRANSCRIPTASE DOMAIN-CONTAINING PROTEIN"/>
    <property type="match status" value="1"/>
</dbReference>
<keyword evidence="6" id="KW-1185">Reference proteome</keyword>
<dbReference type="Proteomes" id="UP001529510">
    <property type="component" value="Unassembled WGS sequence"/>
</dbReference>
<comment type="caution">
    <text evidence="5">The sequence shown here is derived from an EMBL/GenBank/DDBJ whole genome shotgun (WGS) entry which is preliminary data.</text>
</comment>
<evidence type="ECO:0000256" key="1">
    <source>
        <dbReference type="ARBA" id="ARBA00010879"/>
    </source>
</evidence>
<dbReference type="Gene3D" id="3.10.10.10">
    <property type="entry name" value="HIV Type 1 Reverse Transcriptase, subunit A, domain 1"/>
    <property type="match status" value="1"/>
</dbReference>
<dbReference type="EC" id="3.1.26.4" evidence="2"/>
<dbReference type="Gene3D" id="1.10.287.3160">
    <property type="match status" value="1"/>
</dbReference>
<feature type="region of interest" description="Disordered" evidence="3">
    <location>
        <begin position="529"/>
        <end position="551"/>
    </location>
</feature>
<comment type="similarity">
    <text evidence="1">Belongs to the beta type-B retroviral polymerase family. HERV class-II K(HML-2) pol subfamily.</text>
</comment>
<proteinExistence type="inferred from homology"/>
<accession>A0ABD0MLE0</accession>
<dbReference type="GO" id="GO:0004523">
    <property type="term" value="F:RNA-DNA hybrid ribonuclease activity"/>
    <property type="evidence" value="ECO:0007669"/>
    <property type="project" value="UniProtKB-EC"/>
</dbReference>
<evidence type="ECO:0000313" key="5">
    <source>
        <dbReference type="EMBL" id="KAL0149887.1"/>
    </source>
</evidence>
<dbReference type="PANTHER" id="PTHR33050:SF7">
    <property type="entry name" value="RIBONUCLEASE H"/>
    <property type="match status" value="1"/>
</dbReference>
<dbReference type="InterPro" id="IPR043502">
    <property type="entry name" value="DNA/RNA_pol_sf"/>
</dbReference>
<sequence length="732" mass="79715">MCGGPVEFPDAHEDCVLCLGRAHAEAALEGSDCKACEDLPIKILRARLAAVRSGGPLDPASSPPAAFEPRAGRPQASHSGGSNEGLTSAQRLRRPRTPEPPLVYVEESSRPPAEAREIVSFGYEEDDVMSTSASDPGAWSDAPSEASCTQTSLDAELMNILTAAVADLELDWAAPEQPSKRWMDGSFLGASRQAEAPQRPAPFFPELHEELTRSWRSPHSARAHAQGTQLLTMVEGAEKRGYSRPPPVEDAIAAHLCPSRGWKTASLPSKPCRATAHIAEKAYISAGHAASALHTMAVLQVFQTRLLRSLDEEGPDPESLRKLRTAADLALAASKKVAQGIGRNMGSLVVLHRHLWLTLTEMRDAEKRQLLDAPVSPQGLFGVAVEAFSEKFAEALKQSKMLPHLLPKRSNAPPRSRSRSSSAQRSAGGSLRSPVSERSRPLVSKDDLRRKQSSVPEVPAGRKRARSVYDNGPAAKRACSRSEFTRRPEENPENVCVNVMLKPIYSVAINIKHYTPHQKSSFPPLTITRDISETSPPRDVSRSGSSVQPEFSDADVPVRCAVDVSPVVLLSSGVSSATGTQPSLQRTPPSPLSSHLSAWEALPSVSDWVINTIKRGYTLQFAHRPPRFNGVIMSEVSEQSAPLLRAEISSLLAKQAVEVVPEEQKECGLYSRYFLVPKKDGGMRPILDLRPLNRALAKRSFKMITVKQILAHIQPGDHFIAVDLKDAYFHIQ</sequence>
<organism evidence="5 6">
    <name type="scientific">Cirrhinus mrigala</name>
    <name type="common">Mrigala</name>
    <dbReference type="NCBI Taxonomy" id="683832"/>
    <lineage>
        <taxon>Eukaryota</taxon>
        <taxon>Metazoa</taxon>
        <taxon>Chordata</taxon>
        <taxon>Craniata</taxon>
        <taxon>Vertebrata</taxon>
        <taxon>Euteleostomi</taxon>
        <taxon>Actinopterygii</taxon>
        <taxon>Neopterygii</taxon>
        <taxon>Teleostei</taxon>
        <taxon>Ostariophysi</taxon>
        <taxon>Cypriniformes</taxon>
        <taxon>Cyprinidae</taxon>
        <taxon>Labeoninae</taxon>
        <taxon>Labeonini</taxon>
        <taxon>Cirrhinus</taxon>
    </lineage>
</organism>
<evidence type="ECO:0000313" key="6">
    <source>
        <dbReference type="Proteomes" id="UP001529510"/>
    </source>
</evidence>
<name>A0ABD0MLE0_CIRMR</name>